<sequence length="92" mass="10366">MYSVGMNPQGVKFPPSMDVSRLIEYLSHLPETCVVSQDMSDAQLLQYLMLIESKVKRVRETFKYSLPPSTSMTDILISPGNLLNGVSHEEVF</sequence>
<proteinExistence type="predicted"/>
<dbReference type="AlphaFoldDB" id="A0A915CMD2"/>
<evidence type="ECO:0000313" key="2">
    <source>
        <dbReference type="WBParaSite" id="jg10164"/>
    </source>
</evidence>
<name>A0A915CMD2_9BILA</name>
<protein>
    <submittedName>
        <fullName evidence="2">Uncharacterized protein</fullName>
    </submittedName>
</protein>
<accession>A0A915CMD2</accession>
<evidence type="ECO:0000313" key="1">
    <source>
        <dbReference type="Proteomes" id="UP000887574"/>
    </source>
</evidence>
<dbReference type="Proteomes" id="UP000887574">
    <property type="component" value="Unplaced"/>
</dbReference>
<dbReference type="WBParaSite" id="jg10164">
    <property type="protein sequence ID" value="jg10164"/>
    <property type="gene ID" value="jg10164"/>
</dbReference>
<reference evidence="2" key="1">
    <citation type="submission" date="2022-11" db="UniProtKB">
        <authorList>
            <consortium name="WormBaseParasite"/>
        </authorList>
    </citation>
    <scope>IDENTIFICATION</scope>
</reference>
<keyword evidence="1" id="KW-1185">Reference proteome</keyword>
<organism evidence="1 2">
    <name type="scientific">Ditylenchus dipsaci</name>
    <dbReference type="NCBI Taxonomy" id="166011"/>
    <lineage>
        <taxon>Eukaryota</taxon>
        <taxon>Metazoa</taxon>
        <taxon>Ecdysozoa</taxon>
        <taxon>Nematoda</taxon>
        <taxon>Chromadorea</taxon>
        <taxon>Rhabditida</taxon>
        <taxon>Tylenchina</taxon>
        <taxon>Tylenchomorpha</taxon>
        <taxon>Sphaerularioidea</taxon>
        <taxon>Anguinidae</taxon>
        <taxon>Anguininae</taxon>
        <taxon>Ditylenchus</taxon>
    </lineage>
</organism>